<keyword evidence="1" id="KW-0805">Transcription regulation</keyword>
<gene>
    <name evidence="6" type="ORF">ATM17_17460</name>
</gene>
<dbReference type="Pfam" id="PF00440">
    <property type="entry name" value="TetR_N"/>
    <property type="match status" value="1"/>
</dbReference>
<reference evidence="7" key="1">
    <citation type="submission" date="2015-11" db="EMBL/GenBank/DDBJ databases">
        <title>Complete genome sequence of a polyethylene-glycol degrader Sphingopyxis macrogoltabida 203N (NBRC 111659).</title>
        <authorList>
            <person name="Yoshiyuki O."/>
            <person name="Shouta N."/>
            <person name="Nagata Y."/>
            <person name="Numata M."/>
            <person name="Tsuchikane K."/>
            <person name="Hosoyama A."/>
            <person name="Yamazoe A."/>
            <person name="Tsuda M."/>
            <person name="Fujita N."/>
            <person name="Kawai F."/>
        </authorList>
    </citation>
    <scope>NUCLEOTIDE SEQUENCE [LARGE SCALE GENOMIC DNA]</scope>
    <source>
        <strain evidence="7">203N</strain>
    </source>
</reference>
<dbReference type="PROSITE" id="PS01081">
    <property type="entry name" value="HTH_TETR_1"/>
    <property type="match status" value="1"/>
</dbReference>
<dbReference type="KEGG" id="smaz:LH19_16890"/>
<evidence type="ECO:0000256" key="1">
    <source>
        <dbReference type="ARBA" id="ARBA00023015"/>
    </source>
</evidence>
<evidence type="ECO:0000256" key="4">
    <source>
        <dbReference type="PROSITE-ProRule" id="PRU00335"/>
    </source>
</evidence>
<dbReference type="Gene3D" id="1.10.357.10">
    <property type="entry name" value="Tetracycline Repressor, domain 2"/>
    <property type="match status" value="1"/>
</dbReference>
<keyword evidence="3" id="KW-0804">Transcription</keyword>
<reference evidence="6 7" key="2">
    <citation type="journal article" date="2016" name="Genome Announc.">
        <title>Complete Genome Sequence of Sphingopyxis macrogoltabida Strain 203N (NBRC 111659), a Polyethylene Glycol Degrader.</title>
        <authorList>
            <person name="Ohtsubo Y."/>
            <person name="Nonoyama S."/>
            <person name="Nagata Y."/>
            <person name="Numata M."/>
            <person name="Tsuchikane K."/>
            <person name="Hosoyama A."/>
            <person name="Yamazoe A."/>
            <person name="Tsuda M."/>
            <person name="Fujita N."/>
            <person name="Kawai F."/>
        </authorList>
    </citation>
    <scope>NUCLEOTIDE SEQUENCE [LARGE SCALE GENOMIC DNA]</scope>
    <source>
        <strain evidence="6 7">203N</strain>
    </source>
</reference>
<evidence type="ECO:0000259" key="5">
    <source>
        <dbReference type="PROSITE" id="PS50977"/>
    </source>
</evidence>
<dbReference type="PRINTS" id="PR00455">
    <property type="entry name" value="HTHTETR"/>
</dbReference>
<dbReference type="PANTHER" id="PTHR30055:SF234">
    <property type="entry name" value="HTH-TYPE TRANSCRIPTIONAL REGULATOR BETI"/>
    <property type="match status" value="1"/>
</dbReference>
<dbReference type="InterPro" id="IPR036271">
    <property type="entry name" value="Tet_transcr_reg_TetR-rel_C_sf"/>
</dbReference>
<dbReference type="InterPro" id="IPR050109">
    <property type="entry name" value="HTH-type_TetR-like_transc_reg"/>
</dbReference>
<dbReference type="SUPFAM" id="SSF48498">
    <property type="entry name" value="Tetracyclin repressor-like, C-terminal domain"/>
    <property type="match status" value="1"/>
</dbReference>
<dbReference type="RefSeq" id="WP_054730321.1">
    <property type="nucleotide sequence ID" value="NZ_CP009429.1"/>
</dbReference>
<evidence type="ECO:0000256" key="2">
    <source>
        <dbReference type="ARBA" id="ARBA00023125"/>
    </source>
</evidence>
<organism evidence="6 7">
    <name type="scientific">Sphingopyxis macrogoltabida</name>
    <name type="common">Sphingomonas macrogoltabidus</name>
    <dbReference type="NCBI Taxonomy" id="33050"/>
    <lineage>
        <taxon>Bacteria</taxon>
        <taxon>Pseudomonadati</taxon>
        <taxon>Pseudomonadota</taxon>
        <taxon>Alphaproteobacteria</taxon>
        <taxon>Sphingomonadales</taxon>
        <taxon>Sphingomonadaceae</taxon>
        <taxon>Sphingopyxis</taxon>
    </lineage>
</organism>
<keyword evidence="2 4" id="KW-0238">DNA-binding</keyword>
<accession>A0AAC9AVY6</accession>
<feature type="domain" description="HTH tetR-type" evidence="5">
    <location>
        <begin position="10"/>
        <end position="70"/>
    </location>
</feature>
<name>A0AAC9AVY6_SPHMC</name>
<dbReference type="Proteomes" id="UP000076088">
    <property type="component" value="Chromosome"/>
</dbReference>
<dbReference type="InterPro" id="IPR023772">
    <property type="entry name" value="DNA-bd_HTH_TetR-type_CS"/>
</dbReference>
<dbReference type="EMBL" id="CP013344">
    <property type="protein sequence ID" value="AMU90812.1"/>
    <property type="molecule type" value="Genomic_DNA"/>
</dbReference>
<dbReference type="GO" id="GO:0003700">
    <property type="term" value="F:DNA-binding transcription factor activity"/>
    <property type="evidence" value="ECO:0007669"/>
    <property type="project" value="TreeGrafter"/>
</dbReference>
<dbReference type="AlphaFoldDB" id="A0AAC9AVY6"/>
<proteinExistence type="predicted"/>
<dbReference type="PROSITE" id="PS50977">
    <property type="entry name" value="HTH_TETR_2"/>
    <property type="match status" value="1"/>
</dbReference>
<dbReference type="InterPro" id="IPR009057">
    <property type="entry name" value="Homeodomain-like_sf"/>
</dbReference>
<keyword evidence="7" id="KW-1185">Reference proteome</keyword>
<evidence type="ECO:0000313" key="7">
    <source>
        <dbReference type="Proteomes" id="UP000076088"/>
    </source>
</evidence>
<protein>
    <recommendedName>
        <fullName evidence="5">HTH tetR-type domain-containing protein</fullName>
    </recommendedName>
</protein>
<evidence type="ECO:0000256" key="3">
    <source>
        <dbReference type="ARBA" id="ARBA00023163"/>
    </source>
</evidence>
<sequence length="192" mass="21306">MPKRDPGHMNSQRERIILAAIACIARKGVEGTSMADIWKEAGLSAGALYVHFKNKEDLVTQCLRFELAPDRAPPATWDELKQRMLDFDARPGLDATIVTRARIHLRAACINPGELHDIMRGFLNGQIVDLTGWIQRLVREGIIALRMDAGQTAAAICAHVDGMLWMALATDRPLDQYLPEISAGLDQLITRP</sequence>
<dbReference type="GO" id="GO:0000976">
    <property type="term" value="F:transcription cis-regulatory region binding"/>
    <property type="evidence" value="ECO:0007669"/>
    <property type="project" value="TreeGrafter"/>
</dbReference>
<dbReference type="PANTHER" id="PTHR30055">
    <property type="entry name" value="HTH-TYPE TRANSCRIPTIONAL REGULATOR RUTR"/>
    <property type="match status" value="1"/>
</dbReference>
<dbReference type="SUPFAM" id="SSF46689">
    <property type="entry name" value="Homeodomain-like"/>
    <property type="match status" value="1"/>
</dbReference>
<evidence type="ECO:0000313" key="6">
    <source>
        <dbReference type="EMBL" id="AMU90812.1"/>
    </source>
</evidence>
<dbReference type="InterPro" id="IPR001647">
    <property type="entry name" value="HTH_TetR"/>
</dbReference>
<feature type="DNA-binding region" description="H-T-H motif" evidence="4">
    <location>
        <begin position="33"/>
        <end position="52"/>
    </location>
</feature>